<accession>A0A7S3EIE1</accession>
<evidence type="ECO:0000313" key="20">
    <source>
        <dbReference type="EMBL" id="CAE0056372.1"/>
    </source>
</evidence>
<evidence type="ECO:0000259" key="4">
    <source>
        <dbReference type="PROSITE" id="PS50102"/>
    </source>
</evidence>
<dbReference type="EMBL" id="HBHW01031770">
    <property type="protein sequence ID" value="CAE0056361.1"/>
    <property type="molecule type" value="Transcribed_RNA"/>
</dbReference>
<dbReference type="AlphaFoldDB" id="A0A7S3EIE1"/>
<name>A0A7S3EIE1_9RHOD</name>
<feature type="region of interest" description="Disordered" evidence="3">
    <location>
        <begin position="258"/>
        <end position="289"/>
    </location>
</feature>
<evidence type="ECO:0000313" key="15">
    <source>
        <dbReference type="EMBL" id="CAE0056364.1"/>
    </source>
</evidence>
<evidence type="ECO:0000313" key="6">
    <source>
        <dbReference type="EMBL" id="CAE0056352.1"/>
    </source>
</evidence>
<proteinExistence type="predicted"/>
<organism evidence="6">
    <name type="scientific">Rhodosorus marinus</name>
    <dbReference type="NCBI Taxonomy" id="101924"/>
    <lineage>
        <taxon>Eukaryota</taxon>
        <taxon>Rhodophyta</taxon>
        <taxon>Stylonematophyceae</taxon>
        <taxon>Stylonematales</taxon>
        <taxon>Stylonemataceae</taxon>
        <taxon>Rhodosorus</taxon>
    </lineage>
</organism>
<dbReference type="EMBL" id="HBHW01031777">
    <property type="protein sequence ID" value="CAE0056368.1"/>
    <property type="molecule type" value="Transcribed_RNA"/>
</dbReference>
<dbReference type="PANTHER" id="PTHR23236">
    <property type="entry name" value="EUKARYOTIC TRANSLATION INITIATION FACTOR 4B/4H"/>
    <property type="match status" value="1"/>
</dbReference>
<evidence type="ECO:0000313" key="5">
    <source>
        <dbReference type="EMBL" id="CAE0056350.1"/>
    </source>
</evidence>
<dbReference type="InterPro" id="IPR000504">
    <property type="entry name" value="RRM_dom"/>
</dbReference>
<evidence type="ECO:0000313" key="11">
    <source>
        <dbReference type="EMBL" id="CAE0056359.1"/>
    </source>
</evidence>
<feature type="compositionally biased region" description="Basic and acidic residues" evidence="3">
    <location>
        <begin position="206"/>
        <end position="218"/>
    </location>
</feature>
<dbReference type="Pfam" id="PF18360">
    <property type="entry name" value="hnRNP_Q_AcD"/>
    <property type="match status" value="1"/>
</dbReference>
<dbReference type="EMBL" id="HBHW01031787">
    <property type="protein sequence ID" value="CAE0056377.1"/>
    <property type="molecule type" value="Transcribed_RNA"/>
</dbReference>
<dbReference type="EMBL" id="HBHW01031765">
    <property type="protein sequence ID" value="CAE0056356.1"/>
    <property type="molecule type" value="Transcribed_RNA"/>
</dbReference>
<dbReference type="EMBL" id="HBHW01031790">
    <property type="protein sequence ID" value="CAE0056380.1"/>
    <property type="molecule type" value="Transcribed_RNA"/>
</dbReference>
<dbReference type="EMBL" id="HBHW01031775">
    <property type="protein sequence ID" value="CAE0056366.1"/>
    <property type="molecule type" value="Transcribed_RNA"/>
</dbReference>
<dbReference type="SUPFAM" id="SSF54928">
    <property type="entry name" value="RNA-binding domain, RBD"/>
    <property type="match status" value="1"/>
</dbReference>
<dbReference type="EMBL" id="HBHW01031772">
    <property type="protein sequence ID" value="CAE0056363.1"/>
    <property type="molecule type" value="Transcribed_RNA"/>
</dbReference>
<dbReference type="EMBL" id="HBHW01031761">
    <property type="protein sequence ID" value="CAE0056352.1"/>
    <property type="molecule type" value="Transcribed_RNA"/>
</dbReference>
<evidence type="ECO:0000313" key="14">
    <source>
        <dbReference type="EMBL" id="CAE0056363.1"/>
    </source>
</evidence>
<dbReference type="EMBL" id="HBHW01031773">
    <property type="protein sequence ID" value="CAE0056364.1"/>
    <property type="molecule type" value="Transcribed_RNA"/>
</dbReference>
<dbReference type="EMBL" id="HBHW01031759">
    <property type="protein sequence ID" value="CAE0056350.1"/>
    <property type="molecule type" value="Transcribed_RNA"/>
</dbReference>
<dbReference type="Pfam" id="PF00076">
    <property type="entry name" value="RRM_1"/>
    <property type="match status" value="1"/>
</dbReference>
<dbReference type="InterPro" id="IPR035979">
    <property type="entry name" value="RBD_domain_sf"/>
</dbReference>
<dbReference type="CDD" id="cd20379">
    <property type="entry name" value="Tudor_dTUD-like"/>
    <property type="match status" value="1"/>
</dbReference>
<dbReference type="EMBL" id="HBHW01031768">
    <property type="protein sequence ID" value="CAE0056359.1"/>
    <property type="molecule type" value="Transcribed_RNA"/>
</dbReference>
<dbReference type="EMBL" id="HBHW01031764">
    <property type="protein sequence ID" value="CAE0056355.1"/>
    <property type="molecule type" value="Transcribed_RNA"/>
</dbReference>
<dbReference type="EMBL" id="HBHW01031762">
    <property type="protein sequence ID" value="CAE0056353.1"/>
    <property type="molecule type" value="Transcribed_RNA"/>
</dbReference>
<gene>
    <name evidence="5" type="ORF">RMAR00112_LOCUS24396</name>
    <name evidence="6" type="ORF">RMAR00112_LOCUS24398</name>
    <name evidence="7" type="ORF">RMAR00112_LOCUS24399</name>
    <name evidence="8" type="ORF">RMAR00112_LOCUS24400</name>
    <name evidence="9" type="ORF">RMAR00112_LOCUS24401</name>
    <name evidence="10" type="ORF">RMAR00112_LOCUS24402</name>
    <name evidence="11" type="ORF">RMAR00112_LOCUS24405</name>
    <name evidence="12" type="ORF">RMAR00112_LOCUS24407</name>
    <name evidence="13" type="ORF">RMAR00112_LOCUS24408</name>
    <name evidence="14" type="ORF">RMAR00112_LOCUS24409</name>
    <name evidence="15" type="ORF">RMAR00112_LOCUS24410</name>
    <name evidence="16" type="ORF">RMAR00112_LOCUS24412</name>
    <name evidence="17" type="ORF">RMAR00112_LOCUS24413</name>
    <name evidence="18" type="ORF">RMAR00112_LOCUS24414</name>
    <name evidence="19" type="ORF">RMAR00112_LOCUS24416</name>
    <name evidence="20" type="ORF">RMAR00112_LOCUS24418</name>
    <name evidence="21" type="ORF">RMAR00112_LOCUS24420</name>
    <name evidence="22" type="ORF">RMAR00112_LOCUS24421</name>
    <name evidence="23" type="ORF">RMAR00112_LOCUS24423</name>
    <name evidence="24" type="ORF">RMAR00112_LOCUS24426</name>
</gene>
<dbReference type="GO" id="GO:0003723">
    <property type="term" value="F:RNA binding"/>
    <property type="evidence" value="ECO:0007669"/>
    <property type="project" value="UniProtKB-UniRule"/>
</dbReference>
<evidence type="ECO:0000313" key="8">
    <source>
        <dbReference type="EMBL" id="CAE0056354.1"/>
    </source>
</evidence>
<dbReference type="EMBL" id="HBHW01031776">
    <property type="protein sequence ID" value="CAE0056367.1"/>
    <property type="molecule type" value="Transcribed_RNA"/>
</dbReference>
<evidence type="ECO:0000313" key="12">
    <source>
        <dbReference type="EMBL" id="CAE0056361.1"/>
    </source>
</evidence>
<evidence type="ECO:0000313" key="18">
    <source>
        <dbReference type="EMBL" id="CAE0056368.1"/>
    </source>
</evidence>
<dbReference type="InterPro" id="IPR041337">
    <property type="entry name" value="hnRNP_Q_AcD"/>
</dbReference>
<dbReference type="EMBL" id="HBHW01031785">
    <property type="protein sequence ID" value="CAE0056375.1"/>
    <property type="molecule type" value="Transcribed_RNA"/>
</dbReference>
<evidence type="ECO:0000313" key="9">
    <source>
        <dbReference type="EMBL" id="CAE0056355.1"/>
    </source>
</evidence>
<dbReference type="EMBL" id="HBHW01031771">
    <property type="protein sequence ID" value="CAE0056362.1"/>
    <property type="molecule type" value="Transcribed_RNA"/>
</dbReference>
<reference evidence="6" key="1">
    <citation type="submission" date="2021-01" db="EMBL/GenBank/DDBJ databases">
        <authorList>
            <person name="Corre E."/>
            <person name="Pelletier E."/>
            <person name="Niang G."/>
            <person name="Scheremetjew M."/>
            <person name="Finn R."/>
            <person name="Kale V."/>
            <person name="Holt S."/>
            <person name="Cochrane G."/>
            <person name="Meng A."/>
            <person name="Brown T."/>
            <person name="Cohen L."/>
        </authorList>
    </citation>
    <scope>NUCLEOTIDE SEQUENCE</scope>
    <source>
        <strain evidence="6">CCMP 769</strain>
    </source>
</reference>
<evidence type="ECO:0000313" key="10">
    <source>
        <dbReference type="EMBL" id="CAE0056356.1"/>
    </source>
</evidence>
<protein>
    <recommendedName>
        <fullName evidence="4">RRM domain-containing protein</fullName>
    </recommendedName>
</protein>
<dbReference type="Gene3D" id="3.30.70.330">
    <property type="match status" value="1"/>
</dbReference>
<evidence type="ECO:0000256" key="2">
    <source>
        <dbReference type="PROSITE-ProRule" id="PRU00176"/>
    </source>
</evidence>
<dbReference type="EMBL" id="HBHW01031779">
    <property type="protein sequence ID" value="CAE0056370.1"/>
    <property type="molecule type" value="Transcribed_RNA"/>
</dbReference>
<dbReference type="PROSITE" id="PS50102">
    <property type="entry name" value="RRM"/>
    <property type="match status" value="1"/>
</dbReference>
<evidence type="ECO:0000313" key="22">
    <source>
        <dbReference type="EMBL" id="CAE0056375.1"/>
    </source>
</evidence>
<evidence type="ECO:0000313" key="16">
    <source>
        <dbReference type="EMBL" id="CAE0056366.1"/>
    </source>
</evidence>
<sequence length="289" mass="34474">MNKSKEDEKKGTRPQRLTLFVGQIPFSCSKEEIEGHFNGGELEGKVQVRMLTKKESNEFKGMAFLDVENREDYEKALMMDYSVMKGRRLRVERTVGGGGDSRKRGLKRLLQKDQDRRKEEFEKDLLELFEQNPKMEVQVADLDDAIKEFLLTVPQNDSKKVLEELAKVSFRRVKNRRRYLMGVMKRRLRELGQLVETPRTGQQQLEQKKKSTEEEKREMTVARNYEDGQWHEVHIVKELSDDKVLVRFKNTGREQEVLREDIKSKMKRRRKNQDQHSQNNKRSFKRRRR</sequence>
<dbReference type="EMBL" id="HBHW01031782">
    <property type="protein sequence ID" value="CAE0056372.1"/>
    <property type="molecule type" value="Transcribed_RNA"/>
</dbReference>
<evidence type="ECO:0000313" key="13">
    <source>
        <dbReference type="EMBL" id="CAE0056362.1"/>
    </source>
</evidence>
<evidence type="ECO:0000313" key="7">
    <source>
        <dbReference type="EMBL" id="CAE0056353.1"/>
    </source>
</evidence>
<evidence type="ECO:0000313" key="23">
    <source>
        <dbReference type="EMBL" id="CAE0056377.1"/>
    </source>
</evidence>
<dbReference type="EMBL" id="HBHW01031784">
    <property type="protein sequence ID" value="CAE0056374.1"/>
    <property type="molecule type" value="Transcribed_RNA"/>
</dbReference>
<dbReference type="PANTHER" id="PTHR23236:SF11">
    <property type="entry name" value="EUKARYOTIC TRANSLATION INITIATION FACTOR 4H"/>
    <property type="match status" value="1"/>
</dbReference>
<evidence type="ECO:0000313" key="24">
    <source>
        <dbReference type="EMBL" id="CAE0056380.1"/>
    </source>
</evidence>
<evidence type="ECO:0000313" key="17">
    <source>
        <dbReference type="EMBL" id="CAE0056367.1"/>
    </source>
</evidence>
<evidence type="ECO:0000313" key="21">
    <source>
        <dbReference type="EMBL" id="CAE0056374.1"/>
    </source>
</evidence>
<evidence type="ECO:0000256" key="3">
    <source>
        <dbReference type="SAM" id="MobiDB-lite"/>
    </source>
</evidence>
<feature type="region of interest" description="Disordered" evidence="3">
    <location>
        <begin position="196"/>
        <end position="218"/>
    </location>
</feature>
<dbReference type="InterPro" id="IPR012677">
    <property type="entry name" value="Nucleotide-bd_a/b_plait_sf"/>
</dbReference>
<feature type="domain" description="RRM" evidence="4">
    <location>
        <begin position="17"/>
        <end position="96"/>
    </location>
</feature>
<dbReference type="EMBL" id="HBHW01031763">
    <property type="protein sequence ID" value="CAE0056354.1"/>
    <property type="molecule type" value="Transcribed_RNA"/>
</dbReference>
<keyword evidence="1 2" id="KW-0694">RNA-binding</keyword>
<evidence type="ECO:0000313" key="19">
    <source>
        <dbReference type="EMBL" id="CAE0056370.1"/>
    </source>
</evidence>
<evidence type="ECO:0000256" key="1">
    <source>
        <dbReference type="ARBA" id="ARBA00022884"/>
    </source>
</evidence>
<dbReference type="SMART" id="SM00360">
    <property type="entry name" value="RRM"/>
    <property type="match status" value="1"/>
</dbReference>